<protein>
    <submittedName>
        <fullName evidence="2">Uncharacterized protein</fullName>
    </submittedName>
</protein>
<keyword evidence="3" id="KW-1185">Reference proteome</keyword>
<dbReference type="AlphaFoldDB" id="A0AAV7RKA3"/>
<evidence type="ECO:0000256" key="1">
    <source>
        <dbReference type="SAM" id="MobiDB-lite"/>
    </source>
</evidence>
<sequence>MRSQQGSLWVGSFPEIYWTEMSLLGSFCRSCPDGGETDFTLGFHAHGGKKDRGEEGGGTQEDSLERTSGDTGPLLHGLSMAWLREPGGDLVGEFLHLEDIPVFTDRGTGCGFLACPGPS</sequence>
<accession>A0AAV7RKA3</accession>
<evidence type="ECO:0000313" key="2">
    <source>
        <dbReference type="EMBL" id="KAJ1151235.1"/>
    </source>
</evidence>
<reference evidence="2" key="1">
    <citation type="journal article" date="2022" name="bioRxiv">
        <title>Sequencing and chromosome-scale assembly of the giantPleurodeles waltlgenome.</title>
        <authorList>
            <person name="Brown T."/>
            <person name="Elewa A."/>
            <person name="Iarovenko S."/>
            <person name="Subramanian E."/>
            <person name="Araus A.J."/>
            <person name="Petzold A."/>
            <person name="Susuki M."/>
            <person name="Suzuki K.-i.T."/>
            <person name="Hayashi T."/>
            <person name="Toyoda A."/>
            <person name="Oliveira C."/>
            <person name="Osipova E."/>
            <person name="Leigh N.D."/>
            <person name="Simon A."/>
            <person name="Yun M.H."/>
        </authorList>
    </citation>
    <scope>NUCLEOTIDE SEQUENCE</scope>
    <source>
        <strain evidence="2">20211129_DDA</strain>
        <tissue evidence="2">Liver</tissue>
    </source>
</reference>
<comment type="caution">
    <text evidence="2">The sequence shown here is derived from an EMBL/GenBank/DDBJ whole genome shotgun (WGS) entry which is preliminary data.</text>
</comment>
<organism evidence="2 3">
    <name type="scientific">Pleurodeles waltl</name>
    <name type="common">Iberian ribbed newt</name>
    <dbReference type="NCBI Taxonomy" id="8319"/>
    <lineage>
        <taxon>Eukaryota</taxon>
        <taxon>Metazoa</taxon>
        <taxon>Chordata</taxon>
        <taxon>Craniata</taxon>
        <taxon>Vertebrata</taxon>
        <taxon>Euteleostomi</taxon>
        <taxon>Amphibia</taxon>
        <taxon>Batrachia</taxon>
        <taxon>Caudata</taxon>
        <taxon>Salamandroidea</taxon>
        <taxon>Salamandridae</taxon>
        <taxon>Pleurodelinae</taxon>
        <taxon>Pleurodeles</taxon>
    </lineage>
</organism>
<dbReference type="Proteomes" id="UP001066276">
    <property type="component" value="Chromosome 5"/>
</dbReference>
<gene>
    <name evidence="2" type="ORF">NDU88_004019</name>
</gene>
<name>A0AAV7RKA3_PLEWA</name>
<proteinExistence type="predicted"/>
<feature type="region of interest" description="Disordered" evidence="1">
    <location>
        <begin position="42"/>
        <end position="71"/>
    </location>
</feature>
<dbReference type="EMBL" id="JANPWB010000009">
    <property type="protein sequence ID" value="KAJ1151235.1"/>
    <property type="molecule type" value="Genomic_DNA"/>
</dbReference>
<evidence type="ECO:0000313" key="3">
    <source>
        <dbReference type="Proteomes" id="UP001066276"/>
    </source>
</evidence>